<reference evidence="2" key="1">
    <citation type="submission" date="2021-03" db="EMBL/GenBank/DDBJ databases">
        <authorList>
            <person name="Bekaert M."/>
        </authorList>
    </citation>
    <scope>NUCLEOTIDE SEQUENCE</scope>
</reference>
<keyword evidence="2" id="KW-0808">Transferase</keyword>
<dbReference type="EMBL" id="CAJPWZ010001090">
    <property type="protein sequence ID" value="CAG2207756.1"/>
    <property type="molecule type" value="Genomic_DNA"/>
</dbReference>
<dbReference type="PANTHER" id="PTHR22605:SF1">
    <property type="entry name" value="RZ-TYPE DOMAIN-CONTAINING PROTEIN"/>
    <property type="match status" value="1"/>
</dbReference>
<feature type="compositionally biased region" description="Basic and acidic residues" evidence="1">
    <location>
        <begin position="259"/>
        <end position="272"/>
    </location>
</feature>
<proteinExistence type="predicted"/>
<feature type="region of interest" description="Disordered" evidence="1">
    <location>
        <begin position="251"/>
        <end position="272"/>
    </location>
</feature>
<sequence length="272" mass="31674">MEKEIVIAEEFCNTKSPTALRNTLLKFADLMSYGKTVEAVQISLKIFKFKTNVETYTDVVNSFHKLFKVKKGKDGNLQDMFMKDMEAVLDRVESIRKFISDEVSEILEVLKQATSLLQFLEEVVDEDIRNLIDAVEEHSEQFVRESTVSDLIEVKRFFYPILKKTYGDEFTDFFSLLQKQLKSGFHSIPAKINDCMENLHTLKALYKNVANRGERTKEIIDSIVDRGKFCFRMESQKCEVIVKYKQDKKNVSHNSSDLSDLRSRPSFNECRR</sequence>
<keyword evidence="3" id="KW-1185">Reference proteome</keyword>
<comment type="caution">
    <text evidence="2">The sequence shown here is derived from an EMBL/GenBank/DDBJ whole genome shotgun (WGS) entry which is preliminary data.</text>
</comment>
<dbReference type="PANTHER" id="PTHR22605">
    <property type="entry name" value="RZ-TYPE DOMAIN-CONTAINING PROTEIN"/>
    <property type="match status" value="1"/>
</dbReference>
<dbReference type="AlphaFoldDB" id="A0A8S3RI32"/>
<keyword evidence="2" id="KW-0012">Acyltransferase</keyword>
<protein>
    <submittedName>
        <fullName evidence="2">RNF213</fullName>
        <ecNumber evidence="2">2.3.2.27</ecNumber>
    </submittedName>
</protein>
<name>A0A8S3RI32_MYTED</name>
<dbReference type="GO" id="GO:0016887">
    <property type="term" value="F:ATP hydrolysis activity"/>
    <property type="evidence" value="ECO:0007669"/>
    <property type="project" value="InterPro"/>
</dbReference>
<dbReference type="EC" id="2.3.2.27" evidence="2"/>
<dbReference type="OrthoDB" id="2400221at2759"/>
<evidence type="ECO:0000313" key="3">
    <source>
        <dbReference type="Proteomes" id="UP000683360"/>
    </source>
</evidence>
<dbReference type="GO" id="GO:0061630">
    <property type="term" value="F:ubiquitin protein ligase activity"/>
    <property type="evidence" value="ECO:0007669"/>
    <property type="project" value="UniProtKB-EC"/>
</dbReference>
<gene>
    <name evidence="2" type="ORF">MEDL_21987</name>
</gene>
<accession>A0A8S3RI32</accession>
<organism evidence="2 3">
    <name type="scientific">Mytilus edulis</name>
    <name type="common">Blue mussel</name>
    <dbReference type="NCBI Taxonomy" id="6550"/>
    <lineage>
        <taxon>Eukaryota</taxon>
        <taxon>Metazoa</taxon>
        <taxon>Spiralia</taxon>
        <taxon>Lophotrochozoa</taxon>
        <taxon>Mollusca</taxon>
        <taxon>Bivalvia</taxon>
        <taxon>Autobranchia</taxon>
        <taxon>Pteriomorphia</taxon>
        <taxon>Mytilida</taxon>
        <taxon>Mytiloidea</taxon>
        <taxon>Mytilidae</taxon>
        <taxon>Mytilinae</taxon>
        <taxon>Mytilus</taxon>
    </lineage>
</organism>
<evidence type="ECO:0000256" key="1">
    <source>
        <dbReference type="SAM" id="MobiDB-lite"/>
    </source>
</evidence>
<evidence type="ECO:0000313" key="2">
    <source>
        <dbReference type="EMBL" id="CAG2207756.1"/>
    </source>
</evidence>
<dbReference type="InterPro" id="IPR031248">
    <property type="entry name" value="RNF213"/>
</dbReference>
<dbReference type="Proteomes" id="UP000683360">
    <property type="component" value="Unassembled WGS sequence"/>
</dbReference>